<accession>A0A366KDH9</accession>
<dbReference type="AlphaFoldDB" id="A0A366KDH9"/>
<reference evidence="2 3" key="1">
    <citation type="submission" date="2017-10" db="EMBL/GenBank/DDBJ databases">
        <title>Bifidobacterium xylocopum sp. nov. and Bifidobacterium aemilianum sp. nov., from the carpenter bee (Xylocopa violacea) digestive tract.</title>
        <authorList>
            <person name="Alberoni D."/>
            <person name="Baffoni L."/>
            <person name="Di Gioia D."/>
            <person name="Gaggia F."/>
            <person name="Biavati B."/>
        </authorList>
    </citation>
    <scope>NUCLEOTIDE SEQUENCE [LARGE SCALE GENOMIC DNA]</scope>
    <source>
        <strain evidence="2 3">XV2</strain>
    </source>
</reference>
<dbReference type="EMBL" id="PDCH01000005">
    <property type="protein sequence ID" value="RBP99437.1"/>
    <property type="molecule type" value="Genomic_DNA"/>
</dbReference>
<dbReference type="RefSeq" id="WP_113853207.1">
    <property type="nucleotide sequence ID" value="NZ_PDCH01000005.1"/>
</dbReference>
<protein>
    <submittedName>
        <fullName evidence="2">Thymidine phosphorylase</fullName>
    </submittedName>
</protein>
<evidence type="ECO:0000313" key="2">
    <source>
        <dbReference type="EMBL" id="RBP99437.1"/>
    </source>
</evidence>
<comment type="caution">
    <text evidence="2">The sequence shown here is derived from an EMBL/GenBank/DDBJ whole genome shotgun (WGS) entry which is preliminary data.</text>
</comment>
<keyword evidence="3" id="KW-1185">Reference proteome</keyword>
<organism evidence="2 3">
    <name type="scientific">Bifidobacterium xylocopae</name>
    <dbReference type="NCBI Taxonomy" id="2493119"/>
    <lineage>
        <taxon>Bacteria</taxon>
        <taxon>Bacillati</taxon>
        <taxon>Actinomycetota</taxon>
        <taxon>Actinomycetes</taxon>
        <taxon>Bifidobacteriales</taxon>
        <taxon>Bifidobacteriaceae</taxon>
        <taxon>Bifidobacterium</taxon>
    </lineage>
</organism>
<feature type="compositionally biased region" description="Low complexity" evidence="1">
    <location>
        <begin position="1"/>
        <end position="30"/>
    </location>
</feature>
<evidence type="ECO:0000256" key="1">
    <source>
        <dbReference type="SAM" id="MobiDB-lite"/>
    </source>
</evidence>
<name>A0A366KDH9_9BIFI</name>
<evidence type="ECO:0000313" key="3">
    <source>
        <dbReference type="Proteomes" id="UP000252345"/>
    </source>
</evidence>
<dbReference type="Proteomes" id="UP000252345">
    <property type="component" value="Unassembled WGS sequence"/>
</dbReference>
<dbReference type="OrthoDB" id="5188280at2"/>
<feature type="region of interest" description="Disordered" evidence="1">
    <location>
        <begin position="1"/>
        <end position="33"/>
    </location>
</feature>
<gene>
    <name evidence="2" type="ORF">CRD59_03440</name>
</gene>
<proteinExistence type="predicted"/>
<sequence>MSTNSFDSSSILSSRSGFVSSGPSRPSRPGQLDPAVIEQISGGADPQQVSEMSHVSAASLLDKVHHTTDPEVVRRVVTLVDREGVDIVAELWSDAAPDTLPGILWRLYLLRSWMRRQGHAISELWRIGEPRDTAASAIAGVDAAPDAAAMARTADSILSGAFTGDFALALDRAAAFCEVIARGLKAGIPTFEQAPQAVQHLQASQDAGQAGKNQAAARKTVSALTATAKDFAKAALLWRQGRLE</sequence>